<evidence type="ECO:0000256" key="3">
    <source>
        <dbReference type="ARBA" id="ARBA00023004"/>
    </source>
</evidence>
<sequence>MSEWFDFTTKEACQPGHPIVKAINGHPIALFNLNGEYYAIEDSCPHQGLPLSDGPVLGNEIICPYHGARFCIKTGEVTAPPAYEDLPTFEVRIIEGMIQVKV</sequence>
<dbReference type="InterPro" id="IPR017941">
    <property type="entry name" value="Rieske_2Fe-2S"/>
</dbReference>
<keyword evidence="2" id="KW-0479">Metal-binding</keyword>
<dbReference type="GO" id="GO:0051213">
    <property type="term" value="F:dioxygenase activity"/>
    <property type="evidence" value="ECO:0007669"/>
    <property type="project" value="UniProtKB-KW"/>
</dbReference>
<gene>
    <name evidence="6" type="primary">nagAb</name>
    <name evidence="7" type="ORF">HT99x_005590</name>
    <name evidence="6" type="ORF">HT99x_01502</name>
</gene>
<dbReference type="SUPFAM" id="SSF50022">
    <property type="entry name" value="ISP domain"/>
    <property type="match status" value="1"/>
</dbReference>
<dbReference type="OrthoDB" id="9800167at2"/>
<comment type="caution">
    <text evidence="6">The sequence shown here is derived from an EMBL/GenBank/DDBJ whole genome shotgun (WGS) entry which is preliminary data.</text>
</comment>
<dbReference type="STRING" id="295108.HT99x_01502"/>
<dbReference type="GO" id="GO:0051537">
    <property type="term" value="F:2 iron, 2 sulfur cluster binding"/>
    <property type="evidence" value="ECO:0007669"/>
    <property type="project" value="UniProtKB-KW"/>
</dbReference>
<evidence type="ECO:0000256" key="2">
    <source>
        <dbReference type="ARBA" id="ARBA00022723"/>
    </source>
</evidence>
<dbReference type="PANTHER" id="PTHR21496:SF23">
    <property type="entry name" value="3-PHENYLPROPIONATE_CINNAMIC ACID DIOXYGENASE FERREDOXIN SUBUNIT"/>
    <property type="match status" value="1"/>
</dbReference>
<evidence type="ECO:0000313" key="8">
    <source>
        <dbReference type="Proteomes" id="UP000051497"/>
    </source>
</evidence>
<evidence type="ECO:0000256" key="4">
    <source>
        <dbReference type="ARBA" id="ARBA00023014"/>
    </source>
</evidence>
<dbReference type="EMBL" id="LKAJ02000001">
    <property type="protein sequence ID" value="MCS5710894.1"/>
    <property type="molecule type" value="Genomic_DNA"/>
</dbReference>
<evidence type="ECO:0000259" key="5">
    <source>
        <dbReference type="PROSITE" id="PS51296"/>
    </source>
</evidence>
<dbReference type="Pfam" id="PF00355">
    <property type="entry name" value="Rieske"/>
    <property type="match status" value="1"/>
</dbReference>
<reference evidence="7" key="2">
    <citation type="journal article" date="2016" name="Genome Announc.">
        <title>Draft Genome Sequences of Two Novel Amoeba-Resistant Intranuclear Bacteria, 'Candidatus Berkiella cookevillensis' and 'Candidatus Berkiella aquae'.</title>
        <authorList>
            <person name="Mehari Y.T."/>
            <person name="Arivett B.A."/>
            <person name="Farone A.L."/>
            <person name="Gunderson J.H."/>
            <person name="Farone M.B."/>
        </authorList>
    </citation>
    <scope>NUCLEOTIDE SEQUENCE</scope>
    <source>
        <strain evidence="7">HT99</strain>
    </source>
</reference>
<evidence type="ECO:0000313" key="7">
    <source>
        <dbReference type="EMBL" id="MCS5710894.1"/>
    </source>
</evidence>
<evidence type="ECO:0000256" key="1">
    <source>
        <dbReference type="ARBA" id="ARBA00022714"/>
    </source>
</evidence>
<reference evidence="6" key="1">
    <citation type="submission" date="2015-09" db="EMBL/GenBank/DDBJ databases">
        <title>Draft Genome Sequences of Two Novel Amoeba-resistant Intranuclear Bacteria, Candidatus Berkiella cookevillensis and Candidatus Berkiella aquae.</title>
        <authorList>
            <person name="Mehari Y.T."/>
            <person name="Arivett B.A."/>
            <person name="Farone A.L."/>
            <person name="Gunderson J.H."/>
            <person name="Farone M.B."/>
        </authorList>
    </citation>
    <scope>NUCLEOTIDE SEQUENCE [LARGE SCALE GENOMIC DNA]</scope>
    <source>
        <strain evidence="6">HT99</strain>
    </source>
</reference>
<feature type="domain" description="Rieske" evidence="5">
    <location>
        <begin position="5"/>
        <end position="100"/>
    </location>
</feature>
<dbReference type="PROSITE" id="PS51296">
    <property type="entry name" value="RIESKE"/>
    <property type="match status" value="1"/>
</dbReference>
<keyword evidence="6" id="KW-0223">Dioxygenase</keyword>
<keyword evidence="3" id="KW-0408">Iron</keyword>
<keyword evidence="8" id="KW-1185">Reference proteome</keyword>
<reference evidence="7" key="3">
    <citation type="submission" date="2021-06" db="EMBL/GenBank/DDBJ databases">
        <title>Genomic Description and Analysis of Intracellular Bacteria, Candidatus Berkiella cookevillensis and Candidatus Berkiella aquae.</title>
        <authorList>
            <person name="Kidane D.T."/>
            <person name="Mehari Y.T."/>
            <person name="Rice F.C."/>
            <person name="Arivett B.A."/>
            <person name="Farone A.L."/>
            <person name="Berk S.G."/>
            <person name="Farone M.B."/>
        </authorList>
    </citation>
    <scope>NUCLEOTIDE SEQUENCE</scope>
    <source>
        <strain evidence="7">HT99</strain>
    </source>
</reference>
<dbReference type="RefSeq" id="WP_075066130.1">
    <property type="nucleotide sequence ID" value="NZ_LKAJ02000001.1"/>
</dbReference>
<evidence type="ECO:0000313" key="6">
    <source>
        <dbReference type="EMBL" id="KRG21326.1"/>
    </source>
</evidence>
<name>A0A0Q9YWN0_9GAMM</name>
<dbReference type="GO" id="GO:0046872">
    <property type="term" value="F:metal ion binding"/>
    <property type="evidence" value="ECO:0007669"/>
    <property type="project" value="UniProtKB-KW"/>
</dbReference>
<accession>A0A0Q9YWN0</accession>
<keyword evidence="4" id="KW-0411">Iron-sulfur</keyword>
<dbReference type="Gene3D" id="2.102.10.10">
    <property type="entry name" value="Rieske [2Fe-2S] iron-sulphur domain"/>
    <property type="match status" value="1"/>
</dbReference>
<protein>
    <submittedName>
        <fullName evidence="6">Naphthalene 1,2-dioxygenase/salicylate 5-hydroxylase system, ferredoxin component</fullName>
    </submittedName>
    <submittedName>
        <fullName evidence="7">Non-heme iron oxygenase ferredoxin subunit</fullName>
    </submittedName>
</protein>
<keyword evidence="1" id="KW-0001">2Fe-2S</keyword>
<organism evidence="6">
    <name type="scientific">Candidatus Berkiella aquae</name>
    <dbReference type="NCBI Taxonomy" id="295108"/>
    <lineage>
        <taxon>Bacteria</taxon>
        <taxon>Pseudomonadati</taxon>
        <taxon>Pseudomonadota</taxon>
        <taxon>Gammaproteobacteria</taxon>
        <taxon>Candidatus Berkiellales</taxon>
        <taxon>Candidatus Berkiellaceae</taxon>
        <taxon>Candidatus Berkiella</taxon>
    </lineage>
</organism>
<dbReference type="PANTHER" id="PTHR21496">
    <property type="entry name" value="FERREDOXIN-RELATED"/>
    <property type="match status" value="1"/>
</dbReference>
<proteinExistence type="predicted"/>
<keyword evidence="6" id="KW-0560">Oxidoreductase</keyword>
<dbReference type="CDD" id="cd03528">
    <property type="entry name" value="Rieske_RO_ferredoxin"/>
    <property type="match status" value="1"/>
</dbReference>
<dbReference type="AlphaFoldDB" id="A0A0Q9YWN0"/>
<dbReference type="EMBL" id="LKAJ01000005">
    <property type="protein sequence ID" value="KRG21326.1"/>
    <property type="molecule type" value="Genomic_DNA"/>
</dbReference>
<dbReference type="Proteomes" id="UP000051497">
    <property type="component" value="Unassembled WGS sequence"/>
</dbReference>
<dbReference type="InterPro" id="IPR036922">
    <property type="entry name" value="Rieske_2Fe-2S_sf"/>
</dbReference>